<dbReference type="EMBL" id="VPFD01000024">
    <property type="protein sequence ID" value="TXF97642.1"/>
    <property type="molecule type" value="Genomic_DNA"/>
</dbReference>
<protein>
    <submittedName>
        <fullName evidence="2">Glycosyltransferase family 2 protein</fullName>
    </submittedName>
</protein>
<evidence type="ECO:0000313" key="3">
    <source>
        <dbReference type="Proteomes" id="UP000321413"/>
    </source>
</evidence>
<comment type="caution">
    <text evidence="2">The sequence shown here is derived from an EMBL/GenBank/DDBJ whole genome shotgun (WGS) entry which is preliminary data.</text>
</comment>
<dbReference type="Gene3D" id="3.90.550.10">
    <property type="entry name" value="Spore Coat Polysaccharide Biosynthesis Protein SpsA, Chain A"/>
    <property type="match status" value="1"/>
</dbReference>
<keyword evidence="3" id="KW-1185">Reference proteome</keyword>
<keyword evidence="2" id="KW-0808">Transferase</keyword>
<proteinExistence type="predicted"/>
<dbReference type="Pfam" id="PF00535">
    <property type="entry name" value="Glycos_transf_2"/>
    <property type="match status" value="1"/>
</dbReference>
<dbReference type="InterPro" id="IPR029044">
    <property type="entry name" value="Nucleotide-diphossugar_trans"/>
</dbReference>
<name>A0A5C7G1M2_9BURK</name>
<dbReference type="InterPro" id="IPR050834">
    <property type="entry name" value="Glycosyltransf_2"/>
</dbReference>
<dbReference type="GO" id="GO:0016740">
    <property type="term" value="F:transferase activity"/>
    <property type="evidence" value="ECO:0007669"/>
    <property type="project" value="UniProtKB-KW"/>
</dbReference>
<dbReference type="PANTHER" id="PTHR43685">
    <property type="entry name" value="GLYCOSYLTRANSFERASE"/>
    <property type="match status" value="1"/>
</dbReference>
<organism evidence="2 3">
    <name type="scientific">Massilia arenae</name>
    <dbReference type="NCBI Taxonomy" id="2603288"/>
    <lineage>
        <taxon>Bacteria</taxon>
        <taxon>Pseudomonadati</taxon>
        <taxon>Pseudomonadota</taxon>
        <taxon>Betaproteobacteria</taxon>
        <taxon>Burkholderiales</taxon>
        <taxon>Oxalobacteraceae</taxon>
        <taxon>Telluria group</taxon>
        <taxon>Massilia</taxon>
    </lineage>
</organism>
<dbReference type="CDD" id="cd00761">
    <property type="entry name" value="Glyco_tranf_GTA_type"/>
    <property type="match status" value="1"/>
</dbReference>
<evidence type="ECO:0000259" key="1">
    <source>
        <dbReference type="Pfam" id="PF00535"/>
    </source>
</evidence>
<dbReference type="RefSeq" id="WP_147936383.1">
    <property type="nucleotide sequence ID" value="NZ_VPFD01000024.1"/>
</dbReference>
<dbReference type="Proteomes" id="UP000321413">
    <property type="component" value="Unassembled WGS sequence"/>
</dbReference>
<dbReference type="PANTHER" id="PTHR43685:SF2">
    <property type="entry name" value="GLYCOSYLTRANSFERASE 2-LIKE DOMAIN-CONTAINING PROTEIN"/>
    <property type="match status" value="1"/>
</dbReference>
<evidence type="ECO:0000313" key="2">
    <source>
        <dbReference type="EMBL" id="TXF97642.1"/>
    </source>
</evidence>
<accession>A0A5C7G1M2</accession>
<dbReference type="AlphaFoldDB" id="A0A5C7G1M2"/>
<gene>
    <name evidence="2" type="ORF">FVD38_19680</name>
</gene>
<dbReference type="SUPFAM" id="SSF53448">
    <property type="entry name" value="Nucleotide-diphospho-sugar transferases"/>
    <property type="match status" value="1"/>
</dbReference>
<dbReference type="InterPro" id="IPR001173">
    <property type="entry name" value="Glyco_trans_2-like"/>
</dbReference>
<reference evidence="2 3" key="1">
    <citation type="submission" date="2019-08" db="EMBL/GenBank/DDBJ databases">
        <title>Massilia golmudensis sp. nov., isolated from sand in the Qinghai-Tibetan Plateau.</title>
        <authorList>
            <person name="Zhang B."/>
        </authorList>
    </citation>
    <scope>NUCLEOTIDE SEQUENCE [LARGE SCALE GENOMIC DNA]</scope>
    <source>
        <strain evidence="2 3">GEM5</strain>
    </source>
</reference>
<sequence length="354" mass="39600">MSTTFSHPNSGPSGAETHVSDAAIAVVIPYFQRQEGLLQQALASIVNQELLPEEVIVVDDSSPIPARDEVAAVLRNFPQLKVRVVEQPNGGPASARNKGLDNVSPHCHYVAFLDSDDTWHPAHLLRAHAALERGNDFYFSDYFRIGQTKTVFEQTSGFRIDEHPALTDCGPVAHYRGNMTEQILRANVIGTPTVVYRFKKFAALRFREEFVNAGEDFLFWLQLSTLTDAYAFGTTAEVTCGRGVNIHAGSGWGTEKSLDRLHYETKLELALPRLFQLDEAQLKRNRARLSELRQTMLKDILHRLVNRKTINPPLLRKHLAMDPMLPLFVPSAAWHIVAGRLRSQAAGRREGGSR</sequence>
<feature type="domain" description="Glycosyltransferase 2-like" evidence="1">
    <location>
        <begin position="26"/>
        <end position="163"/>
    </location>
</feature>